<proteinExistence type="predicted"/>
<evidence type="ECO:0000313" key="2">
    <source>
        <dbReference type="EMBL" id="OEH80383.1"/>
    </source>
</evidence>
<dbReference type="EMBL" id="JROU02000094">
    <property type="protein sequence ID" value="OEH80383.1"/>
    <property type="molecule type" value="Genomic_DNA"/>
</dbReference>
<organism evidence="2 3">
    <name type="scientific">Cyclospora cayetanensis</name>
    <dbReference type="NCBI Taxonomy" id="88456"/>
    <lineage>
        <taxon>Eukaryota</taxon>
        <taxon>Sar</taxon>
        <taxon>Alveolata</taxon>
        <taxon>Apicomplexa</taxon>
        <taxon>Conoidasida</taxon>
        <taxon>Coccidia</taxon>
        <taxon>Eucoccidiorida</taxon>
        <taxon>Eimeriorina</taxon>
        <taxon>Eimeriidae</taxon>
        <taxon>Cyclospora</taxon>
    </lineage>
</organism>
<sequence>MVLSDGVYLSFPKAAAVLRKASAYRRPQLLPQPLKRLSRETQDMLNQIGAASAATQEGSSSKLGEPGAENKGESHTNKTLRSPKFDGEGYSMQDQEPALSESLFSGSTIRQHLAKPPTEPETVAQATATVKRSCRNVRSTSSEWGGLPEGRPELLLPSQDYGFHLAFTAVWISPHCGPVGHVQSVAESLIKEDSRATQPLSVGCKPTRRLLGAPGLPVCAPILSPSLPTHFQWHHLHLLHGLSSMGSPL</sequence>
<protein>
    <submittedName>
        <fullName evidence="2">Uncharacterized protein</fullName>
    </submittedName>
</protein>
<dbReference type="Proteomes" id="UP000095192">
    <property type="component" value="Unassembled WGS sequence"/>
</dbReference>
<keyword evidence="3" id="KW-1185">Reference proteome</keyword>
<evidence type="ECO:0000256" key="1">
    <source>
        <dbReference type="SAM" id="MobiDB-lite"/>
    </source>
</evidence>
<accession>A0A1D3DAD5</accession>
<feature type="region of interest" description="Disordered" evidence="1">
    <location>
        <begin position="51"/>
        <end position="86"/>
    </location>
</feature>
<comment type="caution">
    <text evidence="2">The sequence shown here is derived from an EMBL/GenBank/DDBJ whole genome shotgun (WGS) entry which is preliminary data.</text>
</comment>
<gene>
    <name evidence="2" type="ORF">cyc_02963</name>
</gene>
<dbReference type="InParanoid" id="A0A1D3DAD5"/>
<name>A0A1D3DAD5_9EIME</name>
<feature type="compositionally biased region" description="Polar residues" evidence="1">
    <location>
        <begin position="53"/>
        <end position="62"/>
    </location>
</feature>
<dbReference type="VEuPathDB" id="ToxoDB:cyc_02963"/>
<evidence type="ECO:0000313" key="3">
    <source>
        <dbReference type="Proteomes" id="UP000095192"/>
    </source>
</evidence>
<reference evidence="2 3" key="1">
    <citation type="journal article" date="2016" name="BMC Genomics">
        <title>Comparative genomics reveals Cyclospora cayetanensis possesses coccidia-like metabolism and invasion components but unique surface antigens.</title>
        <authorList>
            <person name="Liu S."/>
            <person name="Wang L."/>
            <person name="Zheng H."/>
            <person name="Xu Z."/>
            <person name="Roellig D.M."/>
            <person name="Li N."/>
            <person name="Frace M.A."/>
            <person name="Tang K."/>
            <person name="Arrowood M.J."/>
            <person name="Moss D.M."/>
            <person name="Zhang L."/>
            <person name="Feng Y."/>
            <person name="Xiao L."/>
        </authorList>
    </citation>
    <scope>NUCLEOTIDE SEQUENCE [LARGE SCALE GENOMIC DNA]</scope>
    <source>
        <strain evidence="2 3">CHN_HEN01</strain>
    </source>
</reference>
<dbReference type="AlphaFoldDB" id="A0A1D3DAD5"/>